<dbReference type="InterPro" id="IPR051132">
    <property type="entry name" value="3-5_Exonuclease_domain"/>
</dbReference>
<dbReference type="PANTHER" id="PTHR13620:SF104">
    <property type="entry name" value="EXONUCLEASE 3'-5' DOMAIN-CONTAINING PROTEIN 2"/>
    <property type="match status" value="1"/>
</dbReference>
<dbReference type="Proteomes" id="UP000799421">
    <property type="component" value="Unassembled WGS sequence"/>
</dbReference>
<dbReference type="InterPro" id="IPR002562">
    <property type="entry name" value="3'-5'_exonuclease_dom"/>
</dbReference>
<keyword evidence="5" id="KW-1185">Reference proteome</keyword>
<keyword evidence="2" id="KW-0378">Hydrolase</keyword>
<keyword evidence="1" id="KW-0540">Nuclease</keyword>
<organism evidence="4 5">
    <name type="scientific">Piedraia hortae CBS 480.64</name>
    <dbReference type="NCBI Taxonomy" id="1314780"/>
    <lineage>
        <taxon>Eukaryota</taxon>
        <taxon>Fungi</taxon>
        <taxon>Dikarya</taxon>
        <taxon>Ascomycota</taxon>
        <taxon>Pezizomycotina</taxon>
        <taxon>Dothideomycetes</taxon>
        <taxon>Dothideomycetidae</taxon>
        <taxon>Capnodiales</taxon>
        <taxon>Piedraiaceae</taxon>
        <taxon>Piedraia</taxon>
    </lineage>
</organism>
<accession>A0A6A7BX56</accession>
<sequence>MMPTVEQKQPHLMTVFRTAPSNTIVKHGKVGGKASSYMVQSLSTSSNRPFGAPIDHRWHPSKGIVFADSTPSRRSIWSPSDGIVFSKPKQRQCPLVGRNDPIPSDPGFDATLQGVIRLGEQQSALECPDFIQNMDVRKGPAASPRVLASSLKYPCLSFHPTAQRLQADSKDELGRLKYDEEDAIDTFVEEIEADTLAEEIPSDIPLEDQKHTVLDDVALDSLSYVIPPDEFLTAAKTSTSSAAAYWSYRMYRNPSNQSPSVHYCKDFAKAQEVALKFFKEPIVGFDMEWDCDAPRSKTLASLKRNISLLQIASEDRIALFHLSLFPTQGENILIPPALKELLETDQVVKAGSSIGSDSTRVKRWLGIKMKGMMELSHMYKIARHSGGRGDMSRKTIALARQVETVLCLPMRKDDVRVSKWSVGLNAQQCEYAASDAYAGFQLYATLEKERLNMDPRPPRPAFWEEQKPLVPKEKQLATNKRDSKSETLSSLPANAKEMWEASESFAKEYRETDQGMRYRIAPSHLRAYYLWHFRKLSLEETATIMRDPPLKTSTVANYVFQAIKWNQKFELDRERALALMVDLPSYAKKRYMNSLNLWRRSPQQKHKLEAAAARANNERA</sequence>
<gene>
    <name evidence="4" type="ORF">K470DRAFT_258478</name>
</gene>
<dbReference type="AlphaFoldDB" id="A0A6A7BX56"/>
<evidence type="ECO:0000256" key="2">
    <source>
        <dbReference type="ARBA" id="ARBA00022801"/>
    </source>
</evidence>
<protein>
    <recommendedName>
        <fullName evidence="3">3'-5' exonuclease domain-containing protein</fullName>
    </recommendedName>
</protein>
<dbReference type="GO" id="GO:0005634">
    <property type="term" value="C:nucleus"/>
    <property type="evidence" value="ECO:0007669"/>
    <property type="project" value="TreeGrafter"/>
</dbReference>
<dbReference type="InterPro" id="IPR036397">
    <property type="entry name" value="RNaseH_sf"/>
</dbReference>
<dbReference type="CDD" id="cd06141">
    <property type="entry name" value="WRN_exo"/>
    <property type="match status" value="1"/>
</dbReference>
<dbReference type="GO" id="GO:0008408">
    <property type="term" value="F:3'-5' exonuclease activity"/>
    <property type="evidence" value="ECO:0007669"/>
    <property type="project" value="InterPro"/>
</dbReference>
<reference evidence="4" key="1">
    <citation type="journal article" date="2020" name="Stud. Mycol.">
        <title>101 Dothideomycetes genomes: a test case for predicting lifestyles and emergence of pathogens.</title>
        <authorList>
            <person name="Haridas S."/>
            <person name="Albert R."/>
            <person name="Binder M."/>
            <person name="Bloem J."/>
            <person name="Labutti K."/>
            <person name="Salamov A."/>
            <person name="Andreopoulos B."/>
            <person name="Baker S."/>
            <person name="Barry K."/>
            <person name="Bills G."/>
            <person name="Bluhm B."/>
            <person name="Cannon C."/>
            <person name="Castanera R."/>
            <person name="Culley D."/>
            <person name="Daum C."/>
            <person name="Ezra D."/>
            <person name="Gonzalez J."/>
            <person name="Henrissat B."/>
            <person name="Kuo A."/>
            <person name="Liang C."/>
            <person name="Lipzen A."/>
            <person name="Lutzoni F."/>
            <person name="Magnuson J."/>
            <person name="Mondo S."/>
            <person name="Nolan M."/>
            <person name="Ohm R."/>
            <person name="Pangilinan J."/>
            <person name="Park H.-J."/>
            <person name="Ramirez L."/>
            <person name="Alfaro M."/>
            <person name="Sun H."/>
            <person name="Tritt A."/>
            <person name="Yoshinaga Y."/>
            <person name="Zwiers L.-H."/>
            <person name="Turgeon B."/>
            <person name="Goodwin S."/>
            <person name="Spatafora J."/>
            <person name="Crous P."/>
            <person name="Grigoriev I."/>
        </authorList>
    </citation>
    <scope>NUCLEOTIDE SEQUENCE</scope>
    <source>
        <strain evidence="4">CBS 480.64</strain>
    </source>
</reference>
<dbReference type="Pfam" id="PF01612">
    <property type="entry name" value="DNA_pol_A_exo1"/>
    <property type="match status" value="1"/>
</dbReference>
<feature type="domain" description="3'-5' exonuclease" evidence="3">
    <location>
        <begin position="261"/>
        <end position="451"/>
    </location>
</feature>
<dbReference type="InterPro" id="IPR012337">
    <property type="entry name" value="RNaseH-like_sf"/>
</dbReference>
<dbReference type="GO" id="GO:0003676">
    <property type="term" value="F:nucleic acid binding"/>
    <property type="evidence" value="ECO:0007669"/>
    <property type="project" value="InterPro"/>
</dbReference>
<evidence type="ECO:0000313" key="5">
    <source>
        <dbReference type="Proteomes" id="UP000799421"/>
    </source>
</evidence>
<dbReference type="SMART" id="SM00474">
    <property type="entry name" value="35EXOc"/>
    <property type="match status" value="1"/>
</dbReference>
<dbReference type="Gene3D" id="3.30.420.10">
    <property type="entry name" value="Ribonuclease H-like superfamily/Ribonuclease H"/>
    <property type="match status" value="1"/>
</dbReference>
<name>A0A6A7BX56_9PEZI</name>
<evidence type="ECO:0000256" key="1">
    <source>
        <dbReference type="ARBA" id="ARBA00022722"/>
    </source>
</evidence>
<dbReference type="GO" id="GO:0006139">
    <property type="term" value="P:nucleobase-containing compound metabolic process"/>
    <property type="evidence" value="ECO:0007669"/>
    <property type="project" value="InterPro"/>
</dbReference>
<proteinExistence type="predicted"/>
<dbReference type="GO" id="GO:0005737">
    <property type="term" value="C:cytoplasm"/>
    <property type="evidence" value="ECO:0007669"/>
    <property type="project" value="TreeGrafter"/>
</dbReference>
<evidence type="ECO:0000259" key="3">
    <source>
        <dbReference type="SMART" id="SM00474"/>
    </source>
</evidence>
<dbReference type="PANTHER" id="PTHR13620">
    <property type="entry name" value="3-5 EXONUCLEASE"/>
    <property type="match status" value="1"/>
</dbReference>
<evidence type="ECO:0000313" key="4">
    <source>
        <dbReference type="EMBL" id="KAF2859794.1"/>
    </source>
</evidence>
<dbReference type="SUPFAM" id="SSF53098">
    <property type="entry name" value="Ribonuclease H-like"/>
    <property type="match status" value="1"/>
</dbReference>
<dbReference type="EMBL" id="MU005988">
    <property type="protein sequence ID" value="KAF2859794.1"/>
    <property type="molecule type" value="Genomic_DNA"/>
</dbReference>
<dbReference type="OrthoDB" id="1920326at2759"/>